<feature type="region of interest" description="Disordered" evidence="1">
    <location>
        <begin position="77"/>
        <end position="133"/>
    </location>
</feature>
<accession>A0A2P6AV63</accession>
<organism evidence="2 3">
    <name type="scientific">Amnimonas aquatica</name>
    <dbReference type="NCBI Taxonomy" id="2094561"/>
    <lineage>
        <taxon>Bacteria</taxon>
        <taxon>Pseudomonadati</taxon>
        <taxon>Pseudomonadota</taxon>
        <taxon>Gammaproteobacteria</taxon>
        <taxon>Moraxellales</taxon>
        <taxon>Moraxellaceae</taxon>
        <taxon>Amnimonas</taxon>
    </lineage>
</organism>
<dbReference type="Proteomes" id="UP000243900">
    <property type="component" value="Unassembled WGS sequence"/>
</dbReference>
<keyword evidence="3" id="KW-1185">Reference proteome</keyword>
<dbReference type="PANTHER" id="PTHR48125:SF12">
    <property type="entry name" value="AT HOOK TRANSCRIPTION FACTOR FAMILY-RELATED"/>
    <property type="match status" value="1"/>
</dbReference>
<feature type="compositionally biased region" description="Pro residues" evidence="1">
    <location>
        <begin position="82"/>
        <end position="97"/>
    </location>
</feature>
<dbReference type="EMBL" id="PTQZ01000006">
    <property type="protein sequence ID" value="PQA52102.1"/>
    <property type="molecule type" value="Genomic_DNA"/>
</dbReference>
<reference evidence="3" key="1">
    <citation type="submission" date="2018-02" db="EMBL/GenBank/DDBJ databases">
        <title>Genome sequencing of Solimonas sp. HR-BB.</title>
        <authorList>
            <person name="Lee Y."/>
            <person name="Jeon C.O."/>
        </authorList>
    </citation>
    <scope>NUCLEOTIDE SEQUENCE [LARGE SCALE GENOMIC DNA]</scope>
    <source>
        <strain evidence="3">HR-E</strain>
    </source>
</reference>
<sequence length="398" mass="43495">MKARRRLFWAVAVSAALHLLWLADIEWRWPLAGDDTGDVLEQQEAEAVKRVRLALQKPAPAASPVIPLVTLLPAGGLASPAAEPPPPRPRPAPPAPVPEAAATPDTGTDNASTPAVADAPAHEPEPPVELPPSFPVSVLAIQRANYYGFRMELRQQWLMEGDRYVIRNEASKFGFKAVISSEGRVSPEGLRPERYRLLLNNALKQFADFDRAGGVLVHGRDDSRRTTPLSDEMQDMASLPYHVAVSYEGKQEQRLRVTTGSSVYDIVLRLVSEDRLRLPGGELRTLHLVGSRTHRDGSQQTGYDIWLAPDYLNFPVRFRGPDSKGNILEMSVLSLTFDGRLVFGKDIREEALPPEPDALPPGLADELTEGLLPAPAEKNPAASEASRPDESGTVTADD</sequence>
<gene>
    <name evidence="2" type="ORF">C5O18_00690</name>
</gene>
<dbReference type="AlphaFoldDB" id="A0A2P6AV63"/>
<feature type="region of interest" description="Disordered" evidence="1">
    <location>
        <begin position="352"/>
        <end position="398"/>
    </location>
</feature>
<dbReference type="PANTHER" id="PTHR48125">
    <property type="entry name" value="LP07818P1"/>
    <property type="match status" value="1"/>
</dbReference>
<protein>
    <recommendedName>
        <fullName evidence="4">DUF3108 domain-containing protein</fullName>
    </recommendedName>
</protein>
<name>A0A2P6AV63_9GAMM</name>
<evidence type="ECO:0008006" key="4">
    <source>
        <dbReference type="Google" id="ProtNLM"/>
    </source>
</evidence>
<comment type="caution">
    <text evidence="2">The sequence shown here is derived from an EMBL/GenBank/DDBJ whole genome shotgun (WGS) entry which is preliminary data.</text>
</comment>
<proteinExistence type="predicted"/>
<evidence type="ECO:0000313" key="3">
    <source>
        <dbReference type="Proteomes" id="UP000243900"/>
    </source>
</evidence>
<dbReference type="OrthoDB" id="8526020at2"/>
<dbReference type="RefSeq" id="WP_105190967.1">
    <property type="nucleotide sequence ID" value="NZ_PTQZ01000006.1"/>
</dbReference>
<dbReference type="InterPro" id="IPR021457">
    <property type="entry name" value="DUF3108"/>
</dbReference>
<dbReference type="Pfam" id="PF11306">
    <property type="entry name" value="DUF3108"/>
    <property type="match status" value="1"/>
</dbReference>
<evidence type="ECO:0000313" key="2">
    <source>
        <dbReference type="EMBL" id="PQA52102.1"/>
    </source>
</evidence>
<evidence type="ECO:0000256" key="1">
    <source>
        <dbReference type="SAM" id="MobiDB-lite"/>
    </source>
</evidence>